<feature type="region of interest" description="Disordered" evidence="7">
    <location>
        <begin position="222"/>
        <end position="438"/>
    </location>
</feature>
<feature type="compositionally biased region" description="Basic and acidic residues" evidence="7">
    <location>
        <begin position="222"/>
        <end position="233"/>
    </location>
</feature>
<comment type="similarity">
    <text evidence="2 6">Belongs to the SEC16 family.</text>
</comment>
<dbReference type="GO" id="GO:0016192">
    <property type="term" value="P:vesicle-mediated transport"/>
    <property type="evidence" value="ECO:0007669"/>
    <property type="project" value="UniProtKB-KW"/>
</dbReference>
<evidence type="ECO:0000256" key="5">
    <source>
        <dbReference type="ARBA" id="ARBA00022892"/>
    </source>
</evidence>
<protein>
    <recommendedName>
        <fullName evidence="6">Protein transport protein sec16</fullName>
    </recommendedName>
</protein>
<feature type="region of interest" description="Disordered" evidence="7">
    <location>
        <begin position="1272"/>
        <end position="1343"/>
    </location>
</feature>
<dbReference type="GO" id="GO:0015031">
    <property type="term" value="P:protein transport"/>
    <property type="evidence" value="ECO:0007669"/>
    <property type="project" value="UniProtKB-KW"/>
</dbReference>
<feature type="compositionally biased region" description="Polar residues" evidence="7">
    <location>
        <begin position="544"/>
        <end position="559"/>
    </location>
</feature>
<evidence type="ECO:0000256" key="3">
    <source>
        <dbReference type="ARBA" id="ARBA00022448"/>
    </source>
</evidence>
<evidence type="ECO:0000256" key="1">
    <source>
        <dbReference type="ARBA" id="ARBA00004240"/>
    </source>
</evidence>
<dbReference type="CDD" id="cd09233">
    <property type="entry name" value="ACE1-Sec16-like"/>
    <property type="match status" value="1"/>
</dbReference>
<feature type="compositionally biased region" description="Polar residues" evidence="7">
    <location>
        <begin position="43"/>
        <end position="59"/>
    </location>
</feature>
<dbReference type="GO" id="GO:0070971">
    <property type="term" value="C:endoplasmic reticulum exit site"/>
    <property type="evidence" value="ECO:0007669"/>
    <property type="project" value="TreeGrafter"/>
</dbReference>
<dbReference type="GO" id="GO:0007030">
    <property type="term" value="P:Golgi organization"/>
    <property type="evidence" value="ECO:0007669"/>
    <property type="project" value="TreeGrafter"/>
</dbReference>
<dbReference type="OrthoDB" id="8918678at2759"/>
<keyword evidence="6" id="KW-0472">Membrane</keyword>
<feature type="compositionally biased region" description="Basic and acidic residues" evidence="7">
    <location>
        <begin position="251"/>
        <end position="273"/>
    </location>
</feature>
<evidence type="ECO:0000313" key="10">
    <source>
        <dbReference type="EMBL" id="CAB3399597.1"/>
    </source>
</evidence>
<feature type="compositionally biased region" description="Low complexity" evidence="7">
    <location>
        <begin position="60"/>
        <end position="79"/>
    </location>
</feature>
<comment type="subcellular location">
    <subcellularLocation>
        <location evidence="1">Endoplasmic reticulum</location>
    </subcellularLocation>
    <subcellularLocation>
        <location evidence="6">Golgi apparatus membrane</location>
    </subcellularLocation>
</comment>
<dbReference type="PANTHER" id="PTHR13402">
    <property type="entry name" value="RGPR-RELATED"/>
    <property type="match status" value="1"/>
</dbReference>
<comment type="caution">
    <text evidence="10">The sequence shown here is derived from an EMBL/GenBank/DDBJ whole genome shotgun (WGS) entry which is preliminary data.</text>
</comment>
<evidence type="ECO:0000256" key="7">
    <source>
        <dbReference type="SAM" id="MobiDB-lite"/>
    </source>
</evidence>
<evidence type="ECO:0000256" key="2">
    <source>
        <dbReference type="ARBA" id="ARBA00005927"/>
    </source>
</evidence>
<evidence type="ECO:0000256" key="6">
    <source>
        <dbReference type="RuleBase" id="RU364101"/>
    </source>
</evidence>
<feature type="compositionally biased region" description="Basic and acidic residues" evidence="7">
    <location>
        <begin position="282"/>
        <end position="298"/>
    </location>
</feature>
<feature type="compositionally biased region" description="Polar residues" evidence="7">
    <location>
        <begin position="303"/>
        <end position="326"/>
    </location>
</feature>
<dbReference type="InterPro" id="IPR024340">
    <property type="entry name" value="Sec16_CCD"/>
</dbReference>
<dbReference type="Proteomes" id="UP000494206">
    <property type="component" value="Unassembled WGS sequence"/>
</dbReference>
<gene>
    <name evidence="10" type="ORF">CBOVIS_LOCUS2695</name>
</gene>
<feature type="compositionally biased region" description="Low complexity" evidence="7">
    <location>
        <begin position="18"/>
        <end position="31"/>
    </location>
</feature>
<feature type="compositionally biased region" description="Low complexity" evidence="7">
    <location>
        <begin position="1665"/>
        <end position="1718"/>
    </location>
</feature>
<dbReference type="Pfam" id="PF12931">
    <property type="entry name" value="TPR_Sec16"/>
    <property type="match status" value="1"/>
</dbReference>
<feature type="compositionally biased region" description="Basic and acidic residues" evidence="7">
    <location>
        <begin position="400"/>
        <end position="409"/>
    </location>
</feature>
<feature type="compositionally biased region" description="Polar residues" evidence="7">
    <location>
        <begin position="384"/>
        <end position="399"/>
    </location>
</feature>
<feature type="region of interest" description="Disordered" evidence="7">
    <location>
        <begin position="1572"/>
        <end position="1737"/>
    </location>
</feature>
<evidence type="ECO:0000259" key="8">
    <source>
        <dbReference type="Pfam" id="PF12931"/>
    </source>
</evidence>
<feature type="compositionally biased region" description="Basic and acidic residues" evidence="7">
    <location>
        <begin position="365"/>
        <end position="379"/>
    </location>
</feature>
<dbReference type="GO" id="GO:0012507">
    <property type="term" value="C:ER to Golgi transport vesicle membrane"/>
    <property type="evidence" value="ECO:0007669"/>
    <property type="project" value="TreeGrafter"/>
</dbReference>
<feature type="compositionally biased region" description="Low complexity" evidence="7">
    <location>
        <begin position="1578"/>
        <end position="1605"/>
    </location>
</feature>
<dbReference type="Pfam" id="PF12932">
    <property type="entry name" value="Sec16"/>
    <property type="match status" value="1"/>
</dbReference>
<name>A0A8S1EJB1_9PELO</name>
<evidence type="ECO:0000313" key="11">
    <source>
        <dbReference type="Proteomes" id="UP000494206"/>
    </source>
</evidence>
<keyword evidence="6" id="KW-0333">Golgi apparatus</keyword>
<proteinExistence type="inferred from homology"/>
<feature type="compositionally biased region" description="Low complexity" evidence="7">
    <location>
        <begin position="136"/>
        <end position="182"/>
    </location>
</feature>
<feature type="compositionally biased region" description="Basic and acidic residues" evidence="7">
    <location>
        <begin position="417"/>
        <end position="430"/>
    </location>
</feature>
<dbReference type="GO" id="GO:0070973">
    <property type="term" value="P:protein localization to endoplasmic reticulum exit site"/>
    <property type="evidence" value="ECO:0007669"/>
    <property type="project" value="TreeGrafter"/>
</dbReference>
<feature type="compositionally biased region" description="Basic and acidic residues" evidence="7">
    <location>
        <begin position="1294"/>
        <end position="1305"/>
    </location>
</feature>
<keyword evidence="5 6" id="KW-0931">ER-Golgi transport</keyword>
<dbReference type="GO" id="GO:0000139">
    <property type="term" value="C:Golgi membrane"/>
    <property type="evidence" value="ECO:0007669"/>
    <property type="project" value="UniProtKB-SubCell"/>
</dbReference>
<feature type="compositionally biased region" description="Polar residues" evidence="7">
    <location>
        <begin position="1309"/>
        <end position="1341"/>
    </location>
</feature>
<keyword evidence="3 6" id="KW-0813">Transport</keyword>
<dbReference type="Gene3D" id="1.25.40.1030">
    <property type="match status" value="1"/>
</dbReference>
<feature type="domain" description="Sec16 central conserved" evidence="9">
    <location>
        <begin position="790"/>
        <end position="895"/>
    </location>
</feature>
<organism evidence="10 11">
    <name type="scientific">Caenorhabditis bovis</name>
    <dbReference type="NCBI Taxonomy" id="2654633"/>
    <lineage>
        <taxon>Eukaryota</taxon>
        <taxon>Metazoa</taxon>
        <taxon>Ecdysozoa</taxon>
        <taxon>Nematoda</taxon>
        <taxon>Chromadorea</taxon>
        <taxon>Rhabditida</taxon>
        <taxon>Rhabditina</taxon>
        <taxon>Rhabditomorpha</taxon>
        <taxon>Rhabditoidea</taxon>
        <taxon>Rhabditidae</taxon>
        <taxon>Peloderinae</taxon>
        <taxon>Caenorhabditis</taxon>
    </lineage>
</organism>
<feature type="region of interest" description="Disordered" evidence="7">
    <location>
        <begin position="131"/>
        <end position="205"/>
    </location>
</feature>
<reference evidence="10 11" key="1">
    <citation type="submission" date="2020-04" db="EMBL/GenBank/DDBJ databases">
        <authorList>
            <person name="Laetsch R D."/>
            <person name="Stevens L."/>
            <person name="Kumar S."/>
            <person name="Blaxter L. M."/>
        </authorList>
    </citation>
    <scope>NUCLEOTIDE SEQUENCE [LARGE SCALE GENOMIC DNA]</scope>
</reference>
<dbReference type="EMBL" id="CADEPM010000002">
    <property type="protein sequence ID" value="CAB3399597.1"/>
    <property type="molecule type" value="Genomic_DNA"/>
</dbReference>
<sequence length="1737" mass="196004">MSFYWAKALNTNEPANGQQQSQLQQPTQQQQTNWDNINLGGAQPQQNQWGQHFQSNNTVPNNPQQPQNHGFNYNQYPPTNQYNVQTADNHNAPNNQINTYNYAAHTPILENVAMPEAPENNQQQYYQAYHTHEQHAQQQQRLADEQQQGAQQQKQAEEQQQLEAQAHFEAAQQQKAQTQYEAQRQEALPTHEAENQQQAQAQKYWQEQQHAQQYYARQYQEHQEKLRHSEGNENNHSSATPAVVQIAPVPKETKEVELTVEAKDSEDSEEKTKVTPTSSEDDWVKTDIFENDGNKKIDAGNQEHLNPPSSGTSCSPMGNSEQNSVDMLTDAAAANNSWIDEVIDNSGESSEKEQETNQPSKKLQQKKEKSPAANEKKSPEPVGNNDTLKNISEPIATSTPKDDLKEKRGSITSQTSHRTDADKTRVKSDDETASVRTNDGVDNFQRSAIRASYRNYREQYNHIWMRLNGHRIEAHRTEFRPSSKMANPLLAAAGITNGSIRNQPSQQFAQGQGRNEGRSSVPLFLLQSRSFNEDPRRSMRVNGSRPSSRQSGVANTTRENYGEHSGWRRYGYNNGRETVTNVPYHDYYDQGYAPEYSTMPHQNNTTPPEQFCDFYESDESLDRESDDELRQYNSPQKHVPMYPVTGEERYYLGIAQLNMHIVDSITQSLPLPPKFYNLTALEKAAFIYYSYVYRAHYKDVDEFHKRFNREFYKYVCDGDSKEKSLAKVCRSISIQHQARMEEIKKNLVQSHRPIFSDDSVDGQSESSISRDKYDGYEPPSNGPMKFSYPHAFLNFGPGGKTIDIQPGESISVVNIDVVVNVVKDHFSMGLESDLKAFKGPLNPQLHELHTVRAYVDKQINAIKNSEVALENPKDNDVVDALLIWELLATLLRQRGAITGPDVAEILMRVTDEKIPVQNIQQPANPAAAIAEYTKLLLGGHVLEAIESAMQNNLHADALLLARRLHPRNSDAMVARIEAHMLQSRSMCHPVTTLAAVASGDYPAFFDSLPLDGESSWRTHLAIILANLGGNEAAFKALFYLARTLAKRDYNNAAHFCFLVLFALYNVDVFGPADETKPEEQDRPYITLISSGIPDDIDIGTLNLGFSLMDLHATEVLDYVMHLKDQSLQENQVRLQNAFEYQKARIEYAKVLAKYGFASHANRYIVDVLRAIWDNAAKFDRNKLLHICELGLDIGHAAQSTDWDRQVIELFKTNLEQIDVTKAQQHQQIPQHEQRQQSQEIVPELGSNFNTQPITEFTQTGIHMQLNSYQSSGAATHKCSPKHEQNSWQESSLQTERHMDDKEKDILPPNQYTPQTPFYNSESADASPFTEPTQNVTESTSIPEGIMSEQKLPENLMPISNAIPPEPPVLNQPFFEPVQQRQEFPPQQPETIPEQPEPISQIQEPVIDKNNDQSIPSKSQVSQSNSIGWLGTFKQQVAKAMPGVQPMNLPNDSNPQIIWDSAQNRYVGEGVEKEPDAPPPPVMSQQALAAPTGNNGRLRLKRAADRYTNVGFGSSSTNSNMQPPALAPPMPTGFGFIPAPTDDAQAVDPFSGEANPSIQMSVTQNKDELGMQPNYPHNPMQAGPMPPTGQMQPGQMSGQMPGMMPHQQHHPMHQHPQSGMQAPGAQHGAPNSMQLHQQQMQQQMQQKHFGQPGMQHPPHMGQNPHQMQGQPVMQQQHQQQQRQQQEMSAAQQAAMQQKTQNQGKTQMQMQQHLMKQQLQAGNPQMPPQQQQANHKIQL</sequence>
<keyword evidence="4 6" id="KW-0256">Endoplasmic reticulum</keyword>
<feature type="compositionally biased region" description="Low complexity" evidence="7">
    <location>
        <begin position="1632"/>
        <end position="1645"/>
    </location>
</feature>
<evidence type="ECO:0000256" key="4">
    <source>
        <dbReference type="ARBA" id="ARBA00022824"/>
    </source>
</evidence>
<evidence type="ECO:0000259" key="9">
    <source>
        <dbReference type="Pfam" id="PF12932"/>
    </source>
</evidence>
<feature type="domain" description="Sec16 Sec23-binding" evidence="8">
    <location>
        <begin position="934"/>
        <end position="1171"/>
    </location>
</feature>
<dbReference type="InterPro" id="IPR024298">
    <property type="entry name" value="Sec16_Sec23-bd"/>
</dbReference>
<feature type="region of interest" description="Disordered" evidence="7">
    <location>
        <begin position="527"/>
        <end position="566"/>
    </location>
</feature>
<accession>A0A8S1EJB1</accession>
<feature type="compositionally biased region" description="Low complexity" evidence="7">
    <location>
        <begin position="195"/>
        <end position="205"/>
    </location>
</feature>
<keyword evidence="11" id="KW-1185">Reference proteome</keyword>
<keyword evidence="6" id="KW-0653">Protein transport</keyword>
<dbReference type="PANTHER" id="PTHR13402:SF6">
    <property type="entry name" value="SECRETORY 16, ISOFORM I"/>
    <property type="match status" value="1"/>
</dbReference>
<feature type="region of interest" description="Disordered" evidence="7">
    <location>
        <begin position="754"/>
        <end position="780"/>
    </location>
</feature>
<feature type="region of interest" description="Disordered" evidence="7">
    <location>
        <begin position="9"/>
        <end position="79"/>
    </location>
</feature>